<sequence>MADNEQDLPIRPGMTVVGSDGADIGTVERIRRDQIILSAEDSDDELQHAIPLDWVERVSDEVQLDRSADEAMEEWEELA</sequence>
<feature type="region of interest" description="Disordered" evidence="1">
    <location>
        <begin position="1"/>
        <end position="21"/>
    </location>
</feature>
<keyword evidence="3" id="KW-1185">Reference proteome</keyword>
<proteinExistence type="predicted"/>
<gene>
    <name evidence="2" type="ORF">SCD90_14025</name>
</gene>
<protein>
    <submittedName>
        <fullName evidence="2">DUF2171 domain-containing protein</fullName>
    </submittedName>
</protein>
<dbReference type="EMBL" id="JAXAFJ010000009">
    <property type="protein sequence ID" value="MDX6807185.1"/>
    <property type="molecule type" value="Genomic_DNA"/>
</dbReference>
<evidence type="ECO:0000256" key="1">
    <source>
        <dbReference type="SAM" id="MobiDB-lite"/>
    </source>
</evidence>
<organism evidence="2 3">
    <name type="scientific">Terrihabitans rhizophilus</name>
    <dbReference type="NCBI Taxonomy" id="3092662"/>
    <lineage>
        <taxon>Bacteria</taxon>
        <taxon>Pseudomonadati</taxon>
        <taxon>Pseudomonadota</taxon>
        <taxon>Alphaproteobacteria</taxon>
        <taxon>Hyphomicrobiales</taxon>
        <taxon>Terrihabitans</taxon>
    </lineage>
</organism>
<comment type="caution">
    <text evidence="2">The sequence shown here is derived from an EMBL/GenBank/DDBJ whole genome shotgun (WGS) entry which is preliminary data.</text>
</comment>
<evidence type="ECO:0000313" key="3">
    <source>
        <dbReference type="Proteomes" id="UP001274321"/>
    </source>
</evidence>
<dbReference type="RefSeq" id="WP_319845309.1">
    <property type="nucleotide sequence ID" value="NZ_JAXAFJ010000009.1"/>
</dbReference>
<dbReference type="SUPFAM" id="SSF50346">
    <property type="entry name" value="PRC-barrel domain"/>
    <property type="match status" value="1"/>
</dbReference>
<dbReference type="Proteomes" id="UP001274321">
    <property type="component" value="Unassembled WGS sequence"/>
</dbReference>
<accession>A0ABU4RQQ6</accession>
<dbReference type="Pfam" id="PF09939">
    <property type="entry name" value="DUF2171"/>
    <property type="match status" value="1"/>
</dbReference>
<evidence type="ECO:0000313" key="2">
    <source>
        <dbReference type="EMBL" id="MDX6807185.1"/>
    </source>
</evidence>
<dbReference type="InterPro" id="IPR011033">
    <property type="entry name" value="PRC_barrel-like_sf"/>
</dbReference>
<reference evidence="2 3" key="1">
    <citation type="submission" date="2023-11" db="EMBL/GenBank/DDBJ databases">
        <authorList>
            <person name="Bao R."/>
        </authorList>
    </citation>
    <scope>NUCLEOTIDE SEQUENCE [LARGE SCALE GENOMIC DNA]</scope>
    <source>
        <strain evidence="2 3">PJ23</strain>
    </source>
</reference>
<dbReference type="InterPro" id="IPR018684">
    <property type="entry name" value="DUF2171"/>
</dbReference>
<name>A0ABU4RQQ6_9HYPH</name>